<dbReference type="GeneID" id="62163295"/>
<keyword evidence="2" id="KW-0472">Membrane</keyword>
<reference evidence="3" key="2">
    <citation type="submission" date="2020-11" db="EMBL/GenBank/DDBJ databases">
        <title>Whole genome sequencing of Colletotrichum sp.</title>
        <authorList>
            <person name="Li H."/>
        </authorList>
    </citation>
    <scope>NUCLEOTIDE SEQUENCE</scope>
    <source>
        <strain evidence="3">CkLH20</strain>
    </source>
</reference>
<dbReference type="AlphaFoldDB" id="A0A9P6IA35"/>
<organism evidence="3 4">
    <name type="scientific">Colletotrichum karsti</name>
    <dbReference type="NCBI Taxonomy" id="1095194"/>
    <lineage>
        <taxon>Eukaryota</taxon>
        <taxon>Fungi</taxon>
        <taxon>Dikarya</taxon>
        <taxon>Ascomycota</taxon>
        <taxon>Pezizomycotina</taxon>
        <taxon>Sordariomycetes</taxon>
        <taxon>Hypocreomycetidae</taxon>
        <taxon>Glomerellales</taxon>
        <taxon>Glomerellaceae</taxon>
        <taxon>Colletotrichum</taxon>
        <taxon>Colletotrichum boninense species complex</taxon>
    </lineage>
</organism>
<protein>
    <submittedName>
        <fullName evidence="3">Uncharacterized protein</fullName>
    </submittedName>
</protein>
<evidence type="ECO:0000313" key="3">
    <source>
        <dbReference type="EMBL" id="KAF9874810.1"/>
    </source>
</evidence>
<feature type="transmembrane region" description="Helical" evidence="2">
    <location>
        <begin position="83"/>
        <end position="103"/>
    </location>
</feature>
<feature type="transmembrane region" description="Helical" evidence="2">
    <location>
        <begin position="200"/>
        <end position="225"/>
    </location>
</feature>
<comment type="caution">
    <text evidence="3">The sequence shown here is derived from an EMBL/GenBank/DDBJ whole genome shotgun (WGS) entry which is preliminary data.</text>
</comment>
<feature type="transmembrane region" description="Helical" evidence="2">
    <location>
        <begin position="141"/>
        <end position="158"/>
    </location>
</feature>
<reference evidence="3" key="1">
    <citation type="submission" date="2020-03" db="EMBL/GenBank/DDBJ databases">
        <authorList>
            <person name="He L."/>
        </authorList>
    </citation>
    <scope>NUCLEOTIDE SEQUENCE</scope>
    <source>
        <strain evidence="3">CkLH20</strain>
    </source>
</reference>
<keyword evidence="2" id="KW-1133">Transmembrane helix</keyword>
<proteinExistence type="predicted"/>
<dbReference type="Proteomes" id="UP000781932">
    <property type="component" value="Unassembled WGS sequence"/>
</dbReference>
<evidence type="ECO:0000256" key="2">
    <source>
        <dbReference type="SAM" id="Phobius"/>
    </source>
</evidence>
<evidence type="ECO:0000256" key="1">
    <source>
        <dbReference type="SAM" id="MobiDB-lite"/>
    </source>
</evidence>
<keyword evidence="4" id="KW-1185">Reference proteome</keyword>
<evidence type="ECO:0000313" key="4">
    <source>
        <dbReference type="Proteomes" id="UP000781932"/>
    </source>
</evidence>
<keyword evidence="2" id="KW-0812">Transmembrane</keyword>
<name>A0A9P6IA35_9PEZI</name>
<feature type="region of interest" description="Disordered" evidence="1">
    <location>
        <begin position="1"/>
        <end position="50"/>
    </location>
</feature>
<dbReference type="RefSeq" id="XP_038744271.1">
    <property type="nucleotide sequence ID" value="XM_038890221.1"/>
</dbReference>
<accession>A0A9P6IA35</accession>
<dbReference type="OrthoDB" id="5342924at2759"/>
<feature type="transmembrane region" description="Helical" evidence="2">
    <location>
        <begin position="707"/>
        <end position="728"/>
    </location>
</feature>
<dbReference type="EMBL" id="JAATWM020000024">
    <property type="protein sequence ID" value="KAF9874810.1"/>
    <property type="molecule type" value="Genomic_DNA"/>
</dbReference>
<gene>
    <name evidence="3" type="ORF">CkaCkLH20_07504</name>
</gene>
<sequence>MGRNDPIDQTIELGYRSPTTPSLMSPDAVSIGTTNKPLLSEDPYDENSEDRYFDRKSRKPWHVHVGNHEDGPKRVIQRTAPRLLTAWLPHAPAIGVTCILIWLSHSQTFWYPESGPDIPFIGRFGSRHTVVANVLQFASKLHELMVVASLAAIALSMFRRRLVSDGVRLGFLTGGYRLGDLAYLTSGAFWGLGRVGTTEIILVTFVVLGTIMSTIIGPASAILFVPNLGWFNLPGAFDNVKMPLAYTLNPKQAWPQLLDSSLHHFAKTPECKTTESIYQPHCYAGGFSDMWNWLGGFRYTDLDNNLTFSSEIGRRLELHEDKSVALFTTPTSFAMKSLGLFTTYIQKSESVGILHDTQRYKLTTTSEMKQPFLQGKCAVYDKDELLQSGAEAKFPIEALNCHGDGDCITLQRNPPIVDRDYWNSSKDATQGLFDMSYNAAPKVKSVITVAGTMPYASKDMEQKTWVYACNYVARWVPATFSVDPDTNNIMDTNVSSPAVMSALFQDETPHRDSVIQVDRSWLTGTNPQFEITNTIYYTNTKTYNDTLVKTSPLKLMLNRFLYFSTRPDGRIVRYFDTIDDSKRPEVGKGDTELFLAKLFGVFFTDSMARISSNGNTILILEEEKKNLTWVNLAVQNGLFSGAHSYVDVEGNTSWPTSEFVNSNFNPTPRDKTVDFYTQQMRDDYLQIGLAAERHGYGSGQSSKTLQFALVVMYIYLGVVGVYGGVVLVSQALDWIGCAVGGKGLDLRGVTAWSDLQDLVLLALRSERPPDGDLTHVGAGVGSGTGVWEKVVKVRVGDGNALQLVLDEREDMMRPRKGDKYS</sequence>